<keyword evidence="6" id="KW-0698">rRNA processing</keyword>
<keyword evidence="8 14" id="KW-0808">Transferase</keyword>
<dbReference type="GO" id="GO:0006355">
    <property type="term" value="P:regulation of DNA-templated transcription"/>
    <property type="evidence" value="ECO:0007669"/>
    <property type="project" value="InterPro"/>
</dbReference>
<dbReference type="SUPFAM" id="SSF48013">
    <property type="entry name" value="NusB-like"/>
    <property type="match status" value="1"/>
</dbReference>
<dbReference type="EMBL" id="SNVV01000031">
    <property type="protein sequence ID" value="TDN45043.1"/>
    <property type="molecule type" value="Genomic_DNA"/>
</dbReference>
<evidence type="ECO:0000256" key="10">
    <source>
        <dbReference type="ARBA" id="ARBA00022884"/>
    </source>
</evidence>
<dbReference type="InterPro" id="IPR001678">
    <property type="entry name" value="MeTrfase_RsmB-F_NOP2_dom"/>
</dbReference>
<evidence type="ECO:0000313" key="17">
    <source>
        <dbReference type="EMBL" id="TDN45043.1"/>
    </source>
</evidence>
<dbReference type="OrthoDB" id="9810297at2"/>
<dbReference type="InterPro" id="IPR035926">
    <property type="entry name" value="NusB-like_sf"/>
</dbReference>
<dbReference type="Gene3D" id="1.10.940.10">
    <property type="entry name" value="NusB-like"/>
    <property type="match status" value="1"/>
</dbReference>
<proteinExistence type="inferred from homology"/>
<dbReference type="NCBIfam" id="NF008149">
    <property type="entry name" value="PRK10901.1"/>
    <property type="match status" value="1"/>
</dbReference>
<dbReference type="Proteomes" id="UP000295129">
    <property type="component" value="Unassembled WGS sequence"/>
</dbReference>
<dbReference type="InterPro" id="IPR018314">
    <property type="entry name" value="RsmB/NOL1/NOP2-like_CS"/>
</dbReference>
<feature type="binding site" evidence="14">
    <location>
        <position position="337"/>
    </location>
    <ligand>
        <name>S-adenosyl-L-methionine</name>
        <dbReference type="ChEBI" id="CHEBI:59789"/>
    </ligand>
</feature>
<accession>A0A4R6DK30</accession>
<evidence type="ECO:0000256" key="5">
    <source>
        <dbReference type="ARBA" id="ARBA00022490"/>
    </source>
</evidence>
<dbReference type="InterPro" id="IPR006027">
    <property type="entry name" value="NusB_RsmB_TIM44"/>
</dbReference>
<comment type="caution">
    <text evidence="17">The sequence shown here is derived from an EMBL/GenBank/DDBJ whole genome shotgun (WGS) entry which is preliminary data.</text>
</comment>
<evidence type="ECO:0000256" key="13">
    <source>
        <dbReference type="ARBA" id="ARBA00047283"/>
    </source>
</evidence>
<dbReference type="InterPro" id="IPR054728">
    <property type="entry name" value="RsmB-like_ferredoxin"/>
</dbReference>
<dbReference type="AlphaFoldDB" id="A0A4R6DK30"/>
<evidence type="ECO:0000256" key="6">
    <source>
        <dbReference type="ARBA" id="ARBA00022552"/>
    </source>
</evidence>
<dbReference type="PANTHER" id="PTHR22807">
    <property type="entry name" value="NOP2 YEAST -RELATED NOL1/NOP2/FMU SUN DOMAIN-CONTAINING"/>
    <property type="match status" value="1"/>
</dbReference>
<evidence type="ECO:0000256" key="11">
    <source>
        <dbReference type="ARBA" id="ARBA00030399"/>
    </source>
</evidence>
<evidence type="ECO:0000256" key="15">
    <source>
        <dbReference type="SAM" id="MobiDB-lite"/>
    </source>
</evidence>
<organism evidence="17 18">
    <name type="scientific">Azoarcus indigens</name>
    <dbReference type="NCBI Taxonomy" id="29545"/>
    <lineage>
        <taxon>Bacteria</taxon>
        <taxon>Pseudomonadati</taxon>
        <taxon>Pseudomonadota</taxon>
        <taxon>Betaproteobacteria</taxon>
        <taxon>Rhodocyclales</taxon>
        <taxon>Zoogloeaceae</taxon>
        <taxon>Azoarcus</taxon>
    </lineage>
</organism>
<dbReference type="SUPFAM" id="SSF53335">
    <property type="entry name" value="S-adenosyl-L-methionine-dependent methyltransferases"/>
    <property type="match status" value="1"/>
</dbReference>
<evidence type="ECO:0000256" key="1">
    <source>
        <dbReference type="ARBA" id="ARBA00002724"/>
    </source>
</evidence>
<dbReference type="InterPro" id="IPR023267">
    <property type="entry name" value="RCMT"/>
</dbReference>
<feature type="domain" description="SAM-dependent MTase RsmB/NOP-type" evidence="16">
    <location>
        <begin position="201"/>
        <end position="460"/>
    </location>
</feature>
<feature type="region of interest" description="Disordered" evidence="15">
    <location>
        <begin position="1"/>
        <end position="37"/>
    </location>
</feature>
<evidence type="ECO:0000313" key="18">
    <source>
        <dbReference type="Proteomes" id="UP000295129"/>
    </source>
</evidence>
<feature type="binding site" evidence="14">
    <location>
        <begin position="289"/>
        <end position="295"/>
    </location>
    <ligand>
        <name>S-adenosyl-L-methionine</name>
        <dbReference type="ChEBI" id="CHEBI:59789"/>
    </ligand>
</feature>
<keyword evidence="5" id="KW-0963">Cytoplasm</keyword>
<dbReference type="EC" id="2.1.1.176" evidence="4"/>
<dbReference type="FunFam" id="3.40.50.150:FF:000022">
    <property type="entry name" value="Ribosomal RNA small subunit methyltransferase B"/>
    <property type="match status" value="1"/>
</dbReference>
<evidence type="ECO:0000259" key="16">
    <source>
        <dbReference type="PROSITE" id="PS51686"/>
    </source>
</evidence>
<dbReference type="InterPro" id="IPR004573">
    <property type="entry name" value="rRNA_ssu_MeTfrase_B"/>
</dbReference>
<dbReference type="Pfam" id="PF22458">
    <property type="entry name" value="RsmF-B_ferredox"/>
    <property type="match status" value="1"/>
</dbReference>
<keyword evidence="7 14" id="KW-0489">Methyltransferase</keyword>
<comment type="function">
    <text evidence="1">Specifically methylates the cytosine at position 967 (m5C967) of 16S rRNA.</text>
</comment>
<comment type="subcellular location">
    <subcellularLocation>
        <location evidence="2">Cytoplasm</location>
    </subcellularLocation>
</comment>
<reference evidence="17 18" key="1">
    <citation type="submission" date="2019-03" db="EMBL/GenBank/DDBJ databases">
        <title>Genomic Encyclopedia of Type Strains, Phase IV (KMG-IV): sequencing the most valuable type-strain genomes for metagenomic binning, comparative biology and taxonomic classification.</title>
        <authorList>
            <person name="Goeker M."/>
        </authorList>
    </citation>
    <scope>NUCLEOTIDE SEQUENCE [LARGE SCALE GENOMIC DNA]</scope>
    <source>
        <strain evidence="17 18">DSM 12121</strain>
    </source>
</reference>
<evidence type="ECO:0000256" key="8">
    <source>
        <dbReference type="ARBA" id="ARBA00022679"/>
    </source>
</evidence>
<feature type="compositionally biased region" description="Polar residues" evidence="15">
    <location>
        <begin position="10"/>
        <end position="27"/>
    </location>
</feature>
<comment type="similarity">
    <text evidence="3 14">Belongs to the class I-like SAM-binding methyltransferase superfamily. RsmB/NOP family.</text>
</comment>
<name>A0A4R6DK30_9RHOO</name>
<evidence type="ECO:0000256" key="9">
    <source>
        <dbReference type="ARBA" id="ARBA00022691"/>
    </source>
</evidence>
<keyword evidence="10 14" id="KW-0694">RNA-binding</keyword>
<protein>
    <recommendedName>
        <fullName evidence="4">16S rRNA (cytosine(967)-C(5))-methyltransferase</fullName>
        <ecNumber evidence="4">2.1.1.176</ecNumber>
    </recommendedName>
    <alternativeName>
        <fullName evidence="11">16S rRNA m5C967 methyltransferase</fullName>
    </alternativeName>
    <alternativeName>
        <fullName evidence="12">rRNA (cytosine-C(5)-)-methyltransferase RsmB</fullName>
    </alternativeName>
</protein>
<dbReference type="InterPro" id="IPR029063">
    <property type="entry name" value="SAM-dependent_MTases_sf"/>
</dbReference>
<dbReference type="Gene3D" id="3.30.70.1170">
    <property type="entry name" value="Sun protein, domain 3"/>
    <property type="match status" value="1"/>
</dbReference>
<feature type="active site" description="Nucleophile" evidence="14">
    <location>
        <position position="409"/>
    </location>
</feature>
<dbReference type="InterPro" id="IPR049560">
    <property type="entry name" value="MeTrfase_RsmB-F_NOP2_cat"/>
</dbReference>
<dbReference type="Pfam" id="PF01029">
    <property type="entry name" value="NusB"/>
    <property type="match status" value="1"/>
</dbReference>
<evidence type="ECO:0000256" key="4">
    <source>
        <dbReference type="ARBA" id="ARBA00012140"/>
    </source>
</evidence>
<comment type="catalytic activity">
    <reaction evidence="13">
        <text>cytidine(967) in 16S rRNA + S-adenosyl-L-methionine = 5-methylcytidine(967) in 16S rRNA + S-adenosyl-L-homocysteine + H(+)</text>
        <dbReference type="Rhea" id="RHEA:42748"/>
        <dbReference type="Rhea" id="RHEA-COMP:10219"/>
        <dbReference type="Rhea" id="RHEA-COMP:10220"/>
        <dbReference type="ChEBI" id="CHEBI:15378"/>
        <dbReference type="ChEBI" id="CHEBI:57856"/>
        <dbReference type="ChEBI" id="CHEBI:59789"/>
        <dbReference type="ChEBI" id="CHEBI:74483"/>
        <dbReference type="ChEBI" id="CHEBI:82748"/>
        <dbReference type="EC" id="2.1.1.176"/>
    </reaction>
</comment>
<evidence type="ECO:0000256" key="14">
    <source>
        <dbReference type="PROSITE-ProRule" id="PRU01023"/>
    </source>
</evidence>
<evidence type="ECO:0000256" key="7">
    <source>
        <dbReference type="ARBA" id="ARBA00022603"/>
    </source>
</evidence>
<dbReference type="Gene3D" id="3.40.50.150">
    <property type="entry name" value="Vaccinia Virus protein VP39"/>
    <property type="match status" value="1"/>
</dbReference>
<feature type="binding site" evidence="14">
    <location>
        <position position="356"/>
    </location>
    <ligand>
        <name>S-adenosyl-L-methionine</name>
        <dbReference type="ChEBI" id="CHEBI:59789"/>
    </ligand>
</feature>
<dbReference type="GO" id="GO:0008649">
    <property type="term" value="F:rRNA methyltransferase activity"/>
    <property type="evidence" value="ECO:0007669"/>
    <property type="project" value="InterPro"/>
</dbReference>
<keyword evidence="18" id="KW-1185">Reference proteome</keyword>
<dbReference type="NCBIfam" id="TIGR00563">
    <property type="entry name" value="rsmB"/>
    <property type="match status" value="1"/>
</dbReference>
<dbReference type="GO" id="GO:0005737">
    <property type="term" value="C:cytoplasm"/>
    <property type="evidence" value="ECO:0007669"/>
    <property type="project" value="UniProtKB-SubCell"/>
</dbReference>
<dbReference type="GO" id="GO:0003723">
    <property type="term" value="F:RNA binding"/>
    <property type="evidence" value="ECO:0007669"/>
    <property type="project" value="UniProtKB-UniRule"/>
</dbReference>
<dbReference type="PROSITE" id="PS51686">
    <property type="entry name" value="SAM_MT_RSMB_NOP"/>
    <property type="match status" value="1"/>
</dbReference>
<dbReference type="Pfam" id="PF01189">
    <property type="entry name" value="Methyltr_RsmB-F"/>
    <property type="match status" value="1"/>
</dbReference>
<gene>
    <name evidence="17" type="ORF">C7389_13113</name>
</gene>
<dbReference type="PROSITE" id="PS01153">
    <property type="entry name" value="NOL1_NOP2_SUN"/>
    <property type="match status" value="1"/>
</dbReference>
<dbReference type="PANTHER" id="PTHR22807:SF61">
    <property type="entry name" value="NOL1_NOP2_SUN FAMILY PROTEIN _ ANTITERMINATION NUSB DOMAIN-CONTAINING PROTEIN"/>
    <property type="match status" value="1"/>
</dbReference>
<evidence type="ECO:0000256" key="3">
    <source>
        <dbReference type="ARBA" id="ARBA00007494"/>
    </source>
</evidence>
<sequence length="461" mass="50131">MQPAFPVSIVPSSSAPRGSAQRGSRNSPPRRQAPALPPQDSLAYAMLQAAQLVAGVLEGANLTDAYEKLLKAQPGWSDATRGAVRDLAWSTLRDYGRGDAVLSQLVPRLPPPFIHGLLLVALCRLAQRPEQAHTVVDQAVSAAAALMPGLKGMVNGVLRNVLRQTDAVRGWQAEDEESRYAHPRWWIAEVRAAHPQNWEAVLAAGCSHPPMSLRINRRRAEAQAEAARLAAAGLPGRLLAHGALLLERPVAVGRLPGYAEGRLSVQDAGAQWAARLLAPRAGERVLDACAAPGGKTAHLLESADIDLLALELDPQRAARIQSNLERLGLRARVKTADCRDVDGWWDGRPFDRILADVPCSASGVVRRHPDIKWLRRKEDIATFAEQQAAILDALWRTLAPGGTMLYVTCSVFDAENGAQVERFLARHMDAERLPIDGRPAFQLLPNAEHDGFYYALLRKSA</sequence>
<evidence type="ECO:0000256" key="2">
    <source>
        <dbReference type="ARBA" id="ARBA00004496"/>
    </source>
</evidence>
<keyword evidence="9 14" id="KW-0949">S-adenosyl-L-methionine</keyword>
<dbReference type="CDD" id="cd02440">
    <property type="entry name" value="AdoMet_MTases"/>
    <property type="match status" value="1"/>
</dbReference>
<feature type="binding site" evidence="14">
    <location>
        <position position="311"/>
    </location>
    <ligand>
        <name>S-adenosyl-L-methionine</name>
        <dbReference type="ChEBI" id="CHEBI:59789"/>
    </ligand>
</feature>
<evidence type="ECO:0000256" key="12">
    <source>
        <dbReference type="ARBA" id="ARBA00031088"/>
    </source>
</evidence>
<dbReference type="PRINTS" id="PR02008">
    <property type="entry name" value="RCMTFAMILY"/>
</dbReference>